<dbReference type="PANTHER" id="PTHR46890:SF48">
    <property type="entry name" value="RNA-DIRECTED DNA POLYMERASE"/>
    <property type="match status" value="1"/>
</dbReference>
<evidence type="ECO:0000313" key="3">
    <source>
        <dbReference type="Proteomes" id="UP001454036"/>
    </source>
</evidence>
<feature type="domain" description="Reverse transcriptase" evidence="1">
    <location>
        <begin position="91"/>
        <end position="276"/>
    </location>
</feature>
<dbReference type="Proteomes" id="UP001454036">
    <property type="component" value="Unassembled WGS sequence"/>
</dbReference>
<protein>
    <recommendedName>
        <fullName evidence="1">Reverse transcriptase domain-containing protein</fullName>
    </recommendedName>
</protein>
<reference evidence="2 3" key="1">
    <citation type="submission" date="2024-01" db="EMBL/GenBank/DDBJ databases">
        <title>The complete chloroplast genome sequence of Lithospermum erythrorhizon: insights into the phylogenetic relationship among Boraginaceae species and the maternal lineages of purple gromwells.</title>
        <authorList>
            <person name="Okada T."/>
            <person name="Watanabe K."/>
        </authorList>
    </citation>
    <scope>NUCLEOTIDE SEQUENCE [LARGE SCALE GENOMIC DNA]</scope>
</reference>
<organism evidence="2 3">
    <name type="scientific">Lithospermum erythrorhizon</name>
    <name type="common">Purple gromwell</name>
    <name type="synonym">Lithospermum officinale var. erythrorhizon</name>
    <dbReference type="NCBI Taxonomy" id="34254"/>
    <lineage>
        <taxon>Eukaryota</taxon>
        <taxon>Viridiplantae</taxon>
        <taxon>Streptophyta</taxon>
        <taxon>Embryophyta</taxon>
        <taxon>Tracheophyta</taxon>
        <taxon>Spermatophyta</taxon>
        <taxon>Magnoliopsida</taxon>
        <taxon>eudicotyledons</taxon>
        <taxon>Gunneridae</taxon>
        <taxon>Pentapetalae</taxon>
        <taxon>asterids</taxon>
        <taxon>lamiids</taxon>
        <taxon>Boraginales</taxon>
        <taxon>Boraginaceae</taxon>
        <taxon>Boraginoideae</taxon>
        <taxon>Lithospermeae</taxon>
        <taxon>Lithospermum</taxon>
    </lineage>
</organism>
<evidence type="ECO:0000259" key="1">
    <source>
        <dbReference type="PROSITE" id="PS50878"/>
    </source>
</evidence>
<dbReference type="InterPro" id="IPR000477">
    <property type="entry name" value="RT_dom"/>
</dbReference>
<name>A0AAV3NXJ4_LITER</name>
<dbReference type="AlphaFoldDB" id="A0AAV3NXJ4"/>
<dbReference type="InterPro" id="IPR052343">
    <property type="entry name" value="Retrotransposon-Effector_Assoc"/>
</dbReference>
<gene>
    <name evidence="2" type="ORF">LIER_04609</name>
</gene>
<dbReference type="EMBL" id="BAABME010000599">
    <property type="protein sequence ID" value="GAA0144075.1"/>
    <property type="molecule type" value="Genomic_DNA"/>
</dbReference>
<accession>A0AAV3NXJ4</accession>
<keyword evidence="3" id="KW-1185">Reference proteome</keyword>
<dbReference type="PROSITE" id="PS50878">
    <property type="entry name" value="RT_POL"/>
    <property type="match status" value="1"/>
</dbReference>
<dbReference type="PANTHER" id="PTHR46890">
    <property type="entry name" value="NON-LTR RETROLELEMENT REVERSE TRANSCRIPTASE-LIKE PROTEIN-RELATED"/>
    <property type="match status" value="1"/>
</dbReference>
<comment type="caution">
    <text evidence="2">The sequence shown here is derived from an EMBL/GenBank/DDBJ whole genome shotgun (WGS) entry which is preliminary data.</text>
</comment>
<dbReference type="Pfam" id="PF00078">
    <property type="entry name" value="RVT_1"/>
    <property type="match status" value="1"/>
</dbReference>
<sequence>MLSRLREENPILIEDFSQTSSEFLHLRDLVSYQFNKENLANLEREFSLTDFKSYLASMKGSKAPGRDGMSARFFEHFWDIVGADLGNMSLNFLNSSHFLRKFNFTLITLVPKIERPINMTQFRPFVLYNTVTEVISKMMERRLKFVLPSVISESQSVVVPNRLIIDNVLLGYETHHFIKHKKMGNLGFMFIKLDMLKAYDRIEWSFLRPMLAQLHFSDKWIRLIMEYVESVTYSVMINGEQAGFLKPRRGLRQGHSLSPYLFIICIEGFISILKAT</sequence>
<evidence type="ECO:0000313" key="2">
    <source>
        <dbReference type="EMBL" id="GAA0144075.1"/>
    </source>
</evidence>
<proteinExistence type="predicted"/>